<keyword evidence="2" id="KW-1003">Cell membrane</keyword>
<feature type="transmembrane region" description="Helical" evidence="8">
    <location>
        <begin position="12"/>
        <end position="35"/>
    </location>
</feature>
<reference evidence="10 11" key="1">
    <citation type="submission" date="2021-01" db="EMBL/GenBank/DDBJ databases">
        <title>Sequencing the genomes of 1000 actinobacteria strains.</title>
        <authorList>
            <person name="Klenk H.-P."/>
        </authorList>
    </citation>
    <scope>NUCLEOTIDE SEQUENCE [LARGE SCALE GENOMIC DNA]</scope>
    <source>
        <strain evidence="10 11">DSM 18239</strain>
    </source>
</reference>
<evidence type="ECO:0000313" key="10">
    <source>
        <dbReference type="EMBL" id="MBM7507568.1"/>
    </source>
</evidence>
<comment type="caution">
    <text evidence="10">The sequence shown here is derived from an EMBL/GenBank/DDBJ whole genome shotgun (WGS) entry which is preliminary data.</text>
</comment>
<dbReference type="Proteomes" id="UP000732378">
    <property type="component" value="Unassembled WGS sequence"/>
</dbReference>
<dbReference type="Pfam" id="PF12019">
    <property type="entry name" value="GspH"/>
    <property type="match status" value="1"/>
</dbReference>
<keyword evidence="4" id="KW-0997">Cell inner membrane</keyword>
<evidence type="ECO:0000256" key="2">
    <source>
        <dbReference type="ARBA" id="ARBA00022475"/>
    </source>
</evidence>
<protein>
    <submittedName>
        <fullName evidence="10">Prepilin-type N-terminal cleavage/methylation domain-containing protein</fullName>
    </submittedName>
</protein>
<evidence type="ECO:0000256" key="6">
    <source>
        <dbReference type="ARBA" id="ARBA00022989"/>
    </source>
</evidence>
<keyword evidence="7 8" id="KW-0472">Membrane</keyword>
<keyword evidence="6 8" id="KW-1133">Transmembrane helix</keyword>
<name>A0ABS2M8Q8_9ACTN</name>
<keyword evidence="11" id="KW-1185">Reference proteome</keyword>
<evidence type="ECO:0000256" key="1">
    <source>
        <dbReference type="ARBA" id="ARBA00004377"/>
    </source>
</evidence>
<accession>A0ABS2M8Q8</accession>
<feature type="domain" description="General secretion pathway GspH" evidence="9">
    <location>
        <begin position="44"/>
        <end position="148"/>
    </location>
</feature>
<organism evidence="10 11">
    <name type="scientific">Nocardioides salarius</name>
    <dbReference type="NCBI Taxonomy" id="374513"/>
    <lineage>
        <taxon>Bacteria</taxon>
        <taxon>Bacillati</taxon>
        <taxon>Actinomycetota</taxon>
        <taxon>Actinomycetes</taxon>
        <taxon>Propionibacteriales</taxon>
        <taxon>Nocardioidaceae</taxon>
        <taxon>Nocardioides</taxon>
    </lineage>
</organism>
<evidence type="ECO:0000256" key="7">
    <source>
        <dbReference type="ARBA" id="ARBA00023136"/>
    </source>
</evidence>
<keyword evidence="3" id="KW-0488">Methylation</keyword>
<evidence type="ECO:0000256" key="8">
    <source>
        <dbReference type="SAM" id="Phobius"/>
    </source>
</evidence>
<dbReference type="NCBIfam" id="TIGR02532">
    <property type="entry name" value="IV_pilin_GFxxxE"/>
    <property type="match status" value="1"/>
</dbReference>
<dbReference type="InterPro" id="IPR012902">
    <property type="entry name" value="N_methyl_site"/>
</dbReference>
<comment type="subcellular location">
    <subcellularLocation>
        <location evidence="1">Cell inner membrane</location>
        <topology evidence="1">Single-pass membrane protein</topology>
    </subcellularLocation>
</comment>
<proteinExistence type="predicted"/>
<evidence type="ECO:0000256" key="3">
    <source>
        <dbReference type="ARBA" id="ARBA00022481"/>
    </source>
</evidence>
<sequence>MPARPDDGVTMVELVVVIAMMGALMAFAVVGWSAWARASAQDGAASTLEGTLRQAQQQAVSDGWATCVQFDAAADTWTTYEGACGSGGAVLTGPVGLGDGRLDLVDVAFSPTTGGSTAGVTFSARGTATPGRVRIARDGSDRVVTIAVEGLTGRVTTR</sequence>
<evidence type="ECO:0000313" key="11">
    <source>
        <dbReference type="Proteomes" id="UP000732378"/>
    </source>
</evidence>
<dbReference type="RefSeq" id="WP_193670170.1">
    <property type="nucleotide sequence ID" value="NZ_JACDTV010000012.1"/>
</dbReference>
<dbReference type="InterPro" id="IPR022346">
    <property type="entry name" value="T2SS_GspH"/>
</dbReference>
<dbReference type="Gene3D" id="3.30.700.10">
    <property type="entry name" value="Glycoprotein, Type 4 Pilin"/>
    <property type="match status" value="1"/>
</dbReference>
<evidence type="ECO:0000259" key="9">
    <source>
        <dbReference type="Pfam" id="PF12019"/>
    </source>
</evidence>
<evidence type="ECO:0000256" key="5">
    <source>
        <dbReference type="ARBA" id="ARBA00022692"/>
    </source>
</evidence>
<keyword evidence="5 8" id="KW-0812">Transmembrane</keyword>
<gene>
    <name evidence="10" type="ORF">JOE61_001382</name>
</gene>
<dbReference type="InterPro" id="IPR045584">
    <property type="entry name" value="Pilin-like"/>
</dbReference>
<dbReference type="EMBL" id="JAFBBZ010000001">
    <property type="protein sequence ID" value="MBM7507568.1"/>
    <property type="molecule type" value="Genomic_DNA"/>
</dbReference>
<dbReference type="SUPFAM" id="SSF54523">
    <property type="entry name" value="Pili subunits"/>
    <property type="match status" value="1"/>
</dbReference>
<evidence type="ECO:0000256" key="4">
    <source>
        <dbReference type="ARBA" id="ARBA00022519"/>
    </source>
</evidence>